<gene>
    <name evidence="1" type="ORF">J2T57_003537</name>
</gene>
<dbReference type="AlphaFoldDB" id="A0AAE3G7S3"/>
<reference evidence="1" key="1">
    <citation type="submission" date="2022-03" db="EMBL/GenBank/DDBJ databases">
        <title>Genomic Encyclopedia of Type Strains, Phase III (KMG-III): the genomes of soil and plant-associated and newly described type strains.</title>
        <authorList>
            <person name="Whitman W."/>
        </authorList>
    </citation>
    <scope>NUCLEOTIDE SEQUENCE</scope>
    <source>
        <strain evidence="1">ANL 6-2</strain>
    </source>
</reference>
<name>A0AAE3G7S3_9GAMM</name>
<dbReference type="Proteomes" id="UP001205843">
    <property type="component" value="Unassembled WGS sequence"/>
</dbReference>
<keyword evidence="2" id="KW-1185">Reference proteome</keyword>
<sequence length="138" mass="15446">MDLHSAAATIEQVLEIAQRRYRRHGRSATELEAERLGNLAALEQVDHLLMDYWDTLDDIAAGRPSDDLSSGYQPHVWELSSGVRVAQPPSEALKRVARLAELDLSDPSVGSASDRQAVRWLQEYVRRHAATLDRVSDT</sequence>
<evidence type="ECO:0000313" key="1">
    <source>
        <dbReference type="EMBL" id="MCP1676376.1"/>
    </source>
</evidence>
<proteinExistence type="predicted"/>
<dbReference type="RefSeq" id="WP_253482357.1">
    <property type="nucleotide sequence ID" value="NZ_JALJXV010000009.1"/>
</dbReference>
<comment type="caution">
    <text evidence="1">The sequence shown here is derived from an EMBL/GenBank/DDBJ whole genome shotgun (WGS) entry which is preliminary data.</text>
</comment>
<protein>
    <submittedName>
        <fullName evidence="1">Uncharacterized protein</fullName>
    </submittedName>
</protein>
<organism evidence="1 2">
    <name type="scientific">Natronocella acetinitrilica</name>
    <dbReference type="NCBI Taxonomy" id="414046"/>
    <lineage>
        <taxon>Bacteria</taxon>
        <taxon>Pseudomonadati</taxon>
        <taxon>Pseudomonadota</taxon>
        <taxon>Gammaproteobacteria</taxon>
        <taxon>Chromatiales</taxon>
        <taxon>Ectothiorhodospiraceae</taxon>
        <taxon>Natronocella</taxon>
    </lineage>
</organism>
<dbReference type="EMBL" id="JALJXV010000009">
    <property type="protein sequence ID" value="MCP1676376.1"/>
    <property type="molecule type" value="Genomic_DNA"/>
</dbReference>
<accession>A0AAE3G7S3</accession>
<evidence type="ECO:0000313" key="2">
    <source>
        <dbReference type="Proteomes" id="UP001205843"/>
    </source>
</evidence>